<comment type="caution">
    <text evidence="1">The sequence shown here is derived from an EMBL/GenBank/DDBJ whole genome shotgun (WGS) entry which is preliminary data.</text>
</comment>
<dbReference type="Proteomes" id="UP001344906">
    <property type="component" value="Unassembled WGS sequence"/>
</dbReference>
<evidence type="ECO:0000313" key="2">
    <source>
        <dbReference type="Proteomes" id="UP001344906"/>
    </source>
</evidence>
<organism evidence="1 2">
    <name type="scientific">Dictyobacter halimunensis</name>
    <dbReference type="NCBI Taxonomy" id="3026934"/>
    <lineage>
        <taxon>Bacteria</taxon>
        <taxon>Bacillati</taxon>
        <taxon>Chloroflexota</taxon>
        <taxon>Ktedonobacteria</taxon>
        <taxon>Ktedonobacterales</taxon>
        <taxon>Dictyobacteraceae</taxon>
        <taxon>Dictyobacter</taxon>
    </lineage>
</organism>
<evidence type="ECO:0000313" key="1">
    <source>
        <dbReference type="EMBL" id="GLV58061.1"/>
    </source>
</evidence>
<reference evidence="1 2" key="1">
    <citation type="submission" date="2023-02" db="EMBL/GenBank/DDBJ databases">
        <title>Dictyobacter halimunensis sp. nov., a new member of the class Ktedonobacteria from forest soil in a geothermal area.</title>
        <authorList>
            <person name="Rachmania M.K."/>
            <person name="Ningsih F."/>
            <person name="Sakai Y."/>
            <person name="Yabe S."/>
            <person name="Yokota A."/>
            <person name="Sjamsuridzal W."/>
        </authorList>
    </citation>
    <scope>NUCLEOTIDE SEQUENCE [LARGE SCALE GENOMIC DNA]</scope>
    <source>
        <strain evidence="1 2">S3.2.2.5</strain>
    </source>
</reference>
<sequence length="63" mass="6198">MVVGAGGATVNVLCTLSRINAADPQAVTIGVFVANPDNGISTSGVSMSADLKNKLNGADPPAE</sequence>
<name>A0ABQ6FUX4_9CHLR</name>
<dbReference type="EMBL" id="BSRI01000002">
    <property type="protein sequence ID" value="GLV58061.1"/>
    <property type="molecule type" value="Genomic_DNA"/>
</dbReference>
<proteinExistence type="predicted"/>
<protein>
    <submittedName>
        <fullName evidence="1">Uncharacterized protein</fullName>
    </submittedName>
</protein>
<gene>
    <name evidence="1" type="ORF">KDH_48950</name>
</gene>
<keyword evidence="2" id="KW-1185">Reference proteome</keyword>
<accession>A0ABQ6FUX4</accession>